<dbReference type="PANTHER" id="PTHR23305:SF18">
    <property type="entry name" value="OBG-TYPE G DOMAIN-CONTAINING PROTEIN"/>
    <property type="match status" value="1"/>
</dbReference>
<evidence type="ECO:0000313" key="10">
    <source>
        <dbReference type="EMBL" id="PSW13962.1"/>
    </source>
</evidence>
<dbReference type="GO" id="GO:0043023">
    <property type="term" value="F:ribosomal large subunit binding"/>
    <property type="evidence" value="ECO:0007669"/>
    <property type="project" value="UniProtKB-UniRule"/>
</dbReference>
<sequence length="363" mass="39604">MGFKCGIVGLPNVGKSTLFNALTKAGIEAANFPFCTIEPNTGVVPVPDLRLDALAAIVNPERILPTTMEFVDIAGLVAGASKGEGLGNKFLANIRETDAIGHVVRCFENENIVHVAGKINPLDDIEVINLELALADLDTCERAIQRQAKRAKGGDKDAKFEITVLEKLLPTLTEGGMARSVELAKEEFAAISYLNFLTLKPTMYIANVSEDGFEDNEFLDMVREHAAKENAVVVPVCAAIESEIAELDDADREEFLADMGIEEPGLNRVIRSGYELLNLQTYFTAGVKEVRAWTIPVGATAPQSAGKIHTDFEKGFIRAEVVGYDHFIEFNGESGAKEAGKWRLEGKDYIVKDGDVVHFRFNV</sequence>
<dbReference type="InterPro" id="IPR041706">
    <property type="entry name" value="YchF_N"/>
</dbReference>
<dbReference type="InterPro" id="IPR004095">
    <property type="entry name" value="TGS"/>
</dbReference>
<dbReference type="CDD" id="cd01900">
    <property type="entry name" value="YchF"/>
    <property type="match status" value="1"/>
</dbReference>
<protein>
    <recommendedName>
        <fullName evidence="7">Ribosome-binding ATPase YchF</fullName>
    </recommendedName>
</protein>
<evidence type="ECO:0000256" key="7">
    <source>
        <dbReference type="HAMAP-Rule" id="MF_00944"/>
    </source>
</evidence>
<dbReference type="FunFam" id="3.10.20.30:FF:000001">
    <property type="entry name" value="Ribosome-binding ATPase YchF"/>
    <property type="match status" value="1"/>
</dbReference>
<evidence type="ECO:0000256" key="3">
    <source>
        <dbReference type="ARBA" id="ARBA00022741"/>
    </source>
</evidence>
<evidence type="ECO:0000256" key="6">
    <source>
        <dbReference type="ARBA" id="ARBA00055334"/>
    </source>
</evidence>
<dbReference type="InterPro" id="IPR004396">
    <property type="entry name" value="ATPase_YchF/OLA1"/>
</dbReference>
<dbReference type="PRINTS" id="PR00326">
    <property type="entry name" value="GTP1OBG"/>
</dbReference>
<dbReference type="PIRSF" id="PIRSF006641">
    <property type="entry name" value="CHP00092"/>
    <property type="match status" value="1"/>
</dbReference>
<comment type="function">
    <text evidence="6">ATPase that binds to both the 70S ribosome and the 50S ribosomal subunit in a nucleotide-independent manner. Does not hydrolyze GTP.</text>
</comment>
<evidence type="ECO:0000256" key="5">
    <source>
        <dbReference type="ARBA" id="ARBA00022842"/>
    </source>
</evidence>
<dbReference type="GO" id="GO:0016887">
    <property type="term" value="F:ATP hydrolysis activity"/>
    <property type="evidence" value="ECO:0007669"/>
    <property type="project" value="UniProtKB-UniRule"/>
</dbReference>
<feature type="domain" description="OBG-type G" evidence="8">
    <location>
        <begin position="3"/>
        <end position="256"/>
    </location>
</feature>
<dbReference type="GO" id="GO:0005737">
    <property type="term" value="C:cytoplasm"/>
    <property type="evidence" value="ECO:0007669"/>
    <property type="project" value="TreeGrafter"/>
</dbReference>
<dbReference type="AlphaFoldDB" id="A0A2T3NGQ8"/>
<dbReference type="Gene3D" id="1.10.150.300">
    <property type="entry name" value="TGS-like domain"/>
    <property type="match status" value="1"/>
</dbReference>
<evidence type="ECO:0000259" key="9">
    <source>
        <dbReference type="PROSITE" id="PS51880"/>
    </source>
</evidence>
<dbReference type="PROSITE" id="PS51710">
    <property type="entry name" value="G_OBG"/>
    <property type="match status" value="1"/>
</dbReference>
<organism evidence="10 11">
    <name type="scientific">Photobacterium sanctipauli</name>
    <dbReference type="NCBI Taxonomy" id="1342794"/>
    <lineage>
        <taxon>Bacteria</taxon>
        <taxon>Pseudomonadati</taxon>
        <taxon>Pseudomonadota</taxon>
        <taxon>Gammaproteobacteria</taxon>
        <taxon>Vibrionales</taxon>
        <taxon>Vibrionaceae</taxon>
        <taxon>Photobacterium</taxon>
    </lineage>
</organism>
<dbReference type="InterPro" id="IPR013029">
    <property type="entry name" value="YchF_C"/>
</dbReference>
<reference evidence="10 11" key="1">
    <citation type="submission" date="2018-01" db="EMBL/GenBank/DDBJ databases">
        <title>Whole genome sequencing of Histamine producing bacteria.</title>
        <authorList>
            <person name="Butler K."/>
        </authorList>
    </citation>
    <scope>NUCLEOTIDE SEQUENCE [LARGE SCALE GENOMIC DNA]</scope>
    <source>
        <strain evidence="10 11">DSM 100436</strain>
    </source>
</reference>
<dbReference type="Gene3D" id="3.10.20.30">
    <property type="match status" value="1"/>
</dbReference>
<evidence type="ECO:0000259" key="8">
    <source>
        <dbReference type="PROSITE" id="PS51710"/>
    </source>
</evidence>
<comment type="caution">
    <text evidence="10">The sequence shown here is derived from an EMBL/GenBank/DDBJ whole genome shotgun (WGS) entry which is preliminary data.</text>
</comment>
<dbReference type="Pfam" id="PF06071">
    <property type="entry name" value="YchF-GTPase_C"/>
    <property type="match status" value="1"/>
</dbReference>
<keyword evidence="11" id="KW-1185">Reference proteome</keyword>
<dbReference type="InterPro" id="IPR023192">
    <property type="entry name" value="TGS-like_dom_sf"/>
</dbReference>
<dbReference type="GO" id="GO:0046872">
    <property type="term" value="F:metal ion binding"/>
    <property type="evidence" value="ECO:0007669"/>
    <property type="project" value="UniProtKB-KW"/>
</dbReference>
<feature type="domain" description="TGS" evidence="9">
    <location>
        <begin position="278"/>
        <end position="361"/>
    </location>
</feature>
<dbReference type="InterPro" id="IPR006073">
    <property type="entry name" value="GTP-bd"/>
</dbReference>
<name>A0A2T3NGQ8_9GAMM</name>
<dbReference type="Gene3D" id="3.40.50.300">
    <property type="entry name" value="P-loop containing nucleotide triphosphate hydrolases"/>
    <property type="match status" value="1"/>
</dbReference>
<dbReference type="PANTHER" id="PTHR23305">
    <property type="entry name" value="OBG GTPASE FAMILY"/>
    <property type="match status" value="1"/>
</dbReference>
<evidence type="ECO:0000256" key="1">
    <source>
        <dbReference type="ARBA" id="ARBA00001946"/>
    </source>
</evidence>
<dbReference type="CDD" id="cd04867">
    <property type="entry name" value="TGS_YchF_OLA1"/>
    <property type="match status" value="1"/>
</dbReference>
<dbReference type="EMBL" id="PYMA01000019">
    <property type="protein sequence ID" value="PSW13962.1"/>
    <property type="molecule type" value="Genomic_DNA"/>
</dbReference>
<dbReference type="Proteomes" id="UP000241771">
    <property type="component" value="Unassembled WGS sequence"/>
</dbReference>
<evidence type="ECO:0000313" key="11">
    <source>
        <dbReference type="Proteomes" id="UP000241771"/>
    </source>
</evidence>
<dbReference type="Pfam" id="PF01926">
    <property type="entry name" value="MMR_HSR1"/>
    <property type="match status" value="1"/>
</dbReference>
<dbReference type="PROSITE" id="PS51880">
    <property type="entry name" value="TGS"/>
    <property type="match status" value="1"/>
</dbReference>
<dbReference type="InterPro" id="IPR031167">
    <property type="entry name" value="G_OBG"/>
</dbReference>
<gene>
    <name evidence="7" type="primary">ychF</name>
    <name evidence="10" type="ORF">C9I98_22335</name>
</gene>
<dbReference type="SUPFAM" id="SSF52540">
    <property type="entry name" value="P-loop containing nucleoside triphosphate hydrolases"/>
    <property type="match status" value="1"/>
</dbReference>
<keyword evidence="3 7" id="KW-0547">Nucleotide-binding</keyword>
<dbReference type="SUPFAM" id="SSF81271">
    <property type="entry name" value="TGS-like"/>
    <property type="match status" value="1"/>
</dbReference>
<proteinExistence type="inferred from homology"/>
<dbReference type="GO" id="GO:0005524">
    <property type="term" value="F:ATP binding"/>
    <property type="evidence" value="ECO:0007669"/>
    <property type="project" value="UniProtKB-UniRule"/>
</dbReference>
<evidence type="ECO:0000256" key="4">
    <source>
        <dbReference type="ARBA" id="ARBA00022840"/>
    </source>
</evidence>
<accession>A0A2T3NGQ8</accession>
<keyword evidence="4 7" id="KW-0067">ATP-binding</keyword>
<dbReference type="HAMAP" id="MF_00944">
    <property type="entry name" value="YchF_OLA1_ATPase"/>
    <property type="match status" value="1"/>
</dbReference>
<evidence type="ECO:0000256" key="2">
    <source>
        <dbReference type="ARBA" id="ARBA00022723"/>
    </source>
</evidence>
<keyword evidence="2" id="KW-0479">Metal-binding</keyword>
<dbReference type="GO" id="GO:0005525">
    <property type="term" value="F:GTP binding"/>
    <property type="evidence" value="ECO:0007669"/>
    <property type="project" value="InterPro"/>
</dbReference>
<dbReference type="InterPro" id="IPR027417">
    <property type="entry name" value="P-loop_NTPase"/>
</dbReference>
<dbReference type="RefSeq" id="WP_107272502.1">
    <property type="nucleotide sequence ID" value="NZ_PYMA01000019.1"/>
</dbReference>
<dbReference type="InterPro" id="IPR012675">
    <property type="entry name" value="Beta-grasp_dom_sf"/>
</dbReference>
<keyword evidence="5" id="KW-0460">Magnesium</keyword>
<dbReference type="NCBIfam" id="TIGR00092">
    <property type="entry name" value="redox-regulated ATPase YchF"/>
    <property type="match status" value="1"/>
</dbReference>
<dbReference type="FunFam" id="1.10.150.300:FF:000002">
    <property type="entry name" value="Ribosome-binding ATPase YchF"/>
    <property type="match status" value="1"/>
</dbReference>
<dbReference type="InterPro" id="IPR012676">
    <property type="entry name" value="TGS-like"/>
</dbReference>
<comment type="similarity">
    <text evidence="7">Belongs to the TRAFAC class OBG-HflX-like GTPase superfamily. OBG GTPase family. YchF/OLA1 subfamily.</text>
</comment>
<comment type="cofactor">
    <cofactor evidence="1">
        <name>Mg(2+)</name>
        <dbReference type="ChEBI" id="CHEBI:18420"/>
    </cofactor>
</comment>
<feature type="binding site" evidence="7">
    <location>
        <begin position="12"/>
        <end position="17"/>
    </location>
    <ligand>
        <name>ATP</name>
        <dbReference type="ChEBI" id="CHEBI:30616"/>
    </ligand>
</feature>